<dbReference type="PANTHER" id="PTHR12203">
    <property type="entry name" value="KDEL LYS-ASP-GLU-LEU CONTAINING - RELATED"/>
    <property type="match status" value="1"/>
</dbReference>
<dbReference type="Pfam" id="PF05686">
    <property type="entry name" value="Glyco_transf_90"/>
    <property type="match status" value="1"/>
</dbReference>
<sequence length="200" mass="23428">YYDIIVPSQYSIGSRQPVPSSWLISFEEKVPSMFWRGSSTGGALRGPSCNGKLFHRQRAVELARKVNSDTEIQDASFLDFAFTEYKYCETDSCEWMDRSYGPLSKQVPFSDNWLYAYLFDIDGNSWSQRFEQFLWGNSLVFRAGIFGQWFDGWLQEWKHFIPVSLDFDGGTNEGEENVIWDGDLMKKFRWAQTHEEEVKR</sequence>
<evidence type="ECO:0000259" key="3">
    <source>
        <dbReference type="SMART" id="SM00672"/>
    </source>
</evidence>
<name>A0A139AIQ7_GONPJ</name>
<feature type="non-terminal residue" evidence="4">
    <location>
        <position position="1"/>
    </location>
</feature>
<feature type="domain" description="Glycosyl transferase CAP10" evidence="3">
    <location>
        <begin position="1"/>
        <end position="195"/>
    </location>
</feature>
<evidence type="ECO:0000313" key="4">
    <source>
        <dbReference type="EMBL" id="KXS16313.1"/>
    </source>
</evidence>
<comment type="similarity">
    <text evidence="1">Belongs to the glycosyltransferase 90 family.</text>
</comment>
<dbReference type="InterPro" id="IPR051091">
    <property type="entry name" value="O-Glucosyltr/Glycosyltrsf_90"/>
</dbReference>
<keyword evidence="2 4" id="KW-0808">Transferase</keyword>
<reference evidence="4 5" key="1">
    <citation type="journal article" date="2015" name="Genome Biol. Evol.">
        <title>Phylogenomic analyses indicate that early fungi evolved digesting cell walls of algal ancestors of land plants.</title>
        <authorList>
            <person name="Chang Y."/>
            <person name="Wang S."/>
            <person name="Sekimoto S."/>
            <person name="Aerts A.L."/>
            <person name="Choi C."/>
            <person name="Clum A."/>
            <person name="LaButti K.M."/>
            <person name="Lindquist E.A."/>
            <person name="Yee Ngan C."/>
            <person name="Ohm R.A."/>
            <person name="Salamov A.A."/>
            <person name="Grigoriev I.V."/>
            <person name="Spatafora J.W."/>
            <person name="Berbee M.L."/>
        </authorList>
    </citation>
    <scope>NUCLEOTIDE SEQUENCE [LARGE SCALE GENOMIC DNA]</scope>
    <source>
        <strain evidence="4 5">JEL478</strain>
    </source>
</reference>
<dbReference type="GO" id="GO:0016740">
    <property type="term" value="F:transferase activity"/>
    <property type="evidence" value="ECO:0007669"/>
    <property type="project" value="UniProtKB-KW"/>
</dbReference>
<organism evidence="4 5">
    <name type="scientific">Gonapodya prolifera (strain JEL478)</name>
    <name type="common">Monoblepharis prolifera</name>
    <dbReference type="NCBI Taxonomy" id="1344416"/>
    <lineage>
        <taxon>Eukaryota</taxon>
        <taxon>Fungi</taxon>
        <taxon>Fungi incertae sedis</taxon>
        <taxon>Chytridiomycota</taxon>
        <taxon>Chytridiomycota incertae sedis</taxon>
        <taxon>Monoblepharidomycetes</taxon>
        <taxon>Monoblepharidales</taxon>
        <taxon>Gonapodyaceae</taxon>
        <taxon>Gonapodya</taxon>
    </lineage>
</organism>
<keyword evidence="5" id="KW-1185">Reference proteome</keyword>
<accession>A0A139AIQ7</accession>
<dbReference type="PANTHER" id="PTHR12203:SF35">
    <property type="entry name" value="PROTEIN O-GLUCOSYLTRANSFERASE 1"/>
    <property type="match status" value="1"/>
</dbReference>
<dbReference type="SMART" id="SM00672">
    <property type="entry name" value="CAP10"/>
    <property type="match status" value="1"/>
</dbReference>
<evidence type="ECO:0000256" key="2">
    <source>
        <dbReference type="ARBA" id="ARBA00022679"/>
    </source>
</evidence>
<gene>
    <name evidence="4" type="ORF">M427DRAFT_97889</name>
</gene>
<dbReference type="InterPro" id="IPR006598">
    <property type="entry name" value="CAP10"/>
</dbReference>
<evidence type="ECO:0000256" key="1">
    <source>
        <dbReference type="ARBA" id="ARBA00010118"/>
    </source>
</evidence>
<dbReference type="EMBL" id="KQ965754">
    <property type="protein sequence ID" value="KXS16313.1"/>
    <property type="molecule type" value="Genomic_DNA"/>
</dbReference>
<dbReference type="AlphaFoldDB" id="A0A139AIQ7"/>
<protein>
    <submittedName>
        <fullName evidence="4">Glycosyltransferase family 90 protein</fullName>
    </submittedName>
</protein>
<dbReference type="OrthoDB" id="541052at2759"/>
<dbReference type="Proteomes" id="UP000070544">
    <property type="component" value="Unassembled WGS sequence"/>
</dbReference>
<evidence type="ECO:0000313" key="5">
    <source>
        <dbReference type="Proteomes" id="UP000070544"/>
    </source>
</evidence>
<proteinExistence type="inferred from homology"/>